<protein>
    <submittedName>
        <fullName evidence="1">Uncharacterized protein</fullName>
    </submittedName>
</protein>
<evidence type="ECO:0000313" key="2">
    <source>
        <dbReference type="Proteomes" id="UP000324800"/>
    </source>
</evidence>
<reference evidence="1 2" key="1">
    <citation type="submission" date="2019-03" db="EMBL/GenBank/DDBJ databases">
        <title>Single cell metagenomics reveals metabolic interactions within the superorganism composed of flagellate Streblomastix strix and complex community of Bacteroidetes bacteria on its surface.</title>
        <authorList>
            <person name="Treitli S.C."/>
            <person name="Kolisko M."/>
            <person name="Husnik F."/>
            <person name="Keeling P."/>
            <person name="Hampl V."/>
        </authorList>
    </citation>
    <scope>NUCLEOTIDE SEQUENCE [LARGE SCALE GENOMIC DNA]</scope>
    <source>
        <strain evidence="1">ST1C</strain>
    </source>
</reference>
<dbReference type="Proteomes" id="UP000324800">
    <property type="component" value="Unassembled WGS sequence"/>
</dbReference>
<accession>A0A5J4VIE1</accession>
<dbReference type="AlphaFoldDB" id="A0A5J4VIE1"/>
<dbReference type="EMBL" id="SNRW01006875">
    <property type="protein sequence ID" value="KAA6382270.1"/>
    <property type="molecule type" value="Genomic_DNA"/>
</dbReference>
<evidence type="ECO:0000313" key="1">
    <source>
        <dbReference type="EMBL" id="KAA6382270.1"/>
    </source>
</evidence>
<gene>
    <name evidence="1" type="ORF">EZS28_022203</name>
</gene>
<name>A0A5J4VIE1_9EUKA</name>
<comment type="caution">
    <text evidence="1">The sequence shown here is derived from an EMBL/GenBank/DDBJ whole genome shotgun (WGS) entry which is preliminary data.</text>
</comment>
<organism evidence="1 2">
    <name type="scientific">Streblomastix strix</name>
    <dbReference type="NCBI Taxonomy" id="222440"/>
    <lineage>
        <taxon>Eukaryota</taxon>
        <taxon>Metamonada</taxon>
        <taxon>Preaxostyla</taxon>
        <taxon>Oxymonadida</taxon>
        <taxon>Streblomastigidae</taxon>
        <taxon>Streblomastix</taxon>
    </lineage>
</organism>
<proteinExistence type="predicted"/>
<sequence>MERIRQQQQQIESAEQATPTPHFFLGYLPPYIQVPPKSFQIPLMNIYFNSNVKTNFLHSDKRNKKTPLNQDTQQIPPLYLYPGSRGLQFIIRRIISVARTFEMKDDQIFYDNQDCQVTVRDMNTLQHGNALSTAMFNLGVQILSDNIIGDQRQKLDLTILPASFMQKLIQSEKQLAKFNNLILIIATRCAYYLELVQQWYVYASAQKAIRAIRKQQIG</sequence>